<dbReference type="Proteomes" id="UP000189177">
    <property type="component" value="Unassembled WGS sequence"/>
</dbReference>
<reference evidence="4 5" key="1">
    <citation type="submission" date="2017-02" db="EMBL/GenBank/DDBJ databases">
        <title>Genomic diversity within the haloalkaliphilic genus Thioalkalivibrio.</title>
        <authorList>
            <person name="Ahn A.-C."/>
            <person name="Meier-Kolthoff J."/>
            <person name="Overmars L."/>
            <person name="Richter M."/>
            <person name="Woyke T."/>
            <person name="Sorokin D.Y."/>
            <person name="Muyzer G."/>
        </authorList>
    </citation>
    <scope>NUCLEOTIDE SEQUENCE [LARGE SCALE GENOMIC DNA]</scope>
    <source>
        <strain evidence="4 5">HL17</strain>
    </source>
</reference>
<dbReference type="InterPro" id="IPR010982">
    <property type="entry name" value="Lambda_DNA-bd_dom_sf"/>
</dbReference>
<proteinExistence type="predicted"/>
<dbReference type="AlphaFoldDB" id="A0A1V2ZWX6"/>
<organism evidence="4 5">
    <name type="scientific">Thioalkalivibrio halophilus</name>
    <dbReference type="NCBI Taxonomy" id="252474"/>
    <lineage>
        <taxon>Bacteria</taxon>
        <taxon>Pseudomonadati</taxon>
        <taxon>Pseudomonadota</taxon>
        <taxon>Gammaproteobacteria</taxon>
        <taxon>Chromatiales</taxon>
        <taxon>Ectothiorhodospiraceae</taxon>
        <taxon>Thioalkalivibrio</taxon>
    </lineage>
</organism>
<dbReference type="InterPro" id="IPR001387">
    <property type="entry name" value="Cro/C1-type_HTH"/>
</dbReference>
<dbReference type="OrthoDB" id="1357763at2"/>
<dbReference type="PANTHER" id="PTHR46797:SF1">
    <property type="entry name" value="METHYLPHOSPHONATE SYNTHASE"/>
    <property type="match status" value="1"/>
</dbReference>
<keyword evidence="2" id="KW-0175">Coiled coil</keyword>
<evidence type="ECO:0000256" key="2">
    <source>
        <dbReference type="SAM" id="Coils"/>
    </source>
</evidence>
<dbReference type="PANTHER" id="PTHR46797">
    <property type="entry name" value="HTH-TYPE TRANSCRIPTIONAL REGULATOR"/>
    <property type="match status" value="1"/>
</dbReference>
<dbReference type="InterPro" id="IPR050807">
    <property type="entry name" value="TransReg_Diox_bact_type"/>
</dbReference>
<dbReference type="GO" id="GO:0005829">
    <property type="term" value="C:cytosol"/>
    <property type="evidence" value="ECO:0007669"/>
    <property type="project" value="TreeGrafter"/>
</dbReference>
<dbReference type="RefSeq" id="WP_077244535.1">
    <property type="nucleotide sequence ID" value="NZ_MUZR01000041.1"/>
</dbReference>
<comment type="caution">
    <text evidence="4">The sequence shown here is derived from an EMBL/GenBank/DDBJ whole genome shotgun (WGS) entry which is preliminary data.</text>
</comment>
<dbReference type="EMBL" id="MUZR01000041">
    <property type="protein sequence ID" value="OOC09637.1"/>
    <property type="molecule type" value="Genomic_DNA"/>
</dbReference>
<evidence type="ECO:0000256" key="1">
    <source>
        <dbReference type="ARBA" id="ARBA00023125"/>
    </source>
</evidence>
<feature type="domain" description="HTH cro/C1-type" evidence="3">
    <location>
        <begin position="58"/>
        <end position="109"/>
    </location>
</feature>
<dbReference type="Gene3D" id="1.10.260.40">
    <property type="entry name" value="lambda repressor-like DNA-binding domains"/>
    <property type="match status" value="1"/>
</dbReference>
<keyword evidence="5" id="KW-1185">Reference proteome</keyword>
<dbReference type="GO" id="GO:0003700">
    <property type="term" value="F:DNA-binding transcription factor activity"/>
    <property type="evidence" value="ECO:0007669"/>
    <property type="project" value="TreeGrafter"/>
</dbReference>
<sequence length="111" mass="12080">MTETAEQITLDRGEYEALLARLEDAEDRAVIAERRNDPTLPLAAVERHLAGESLVTLWREERGLSQRALASAAGISPAMLNEIERKKKVPSIVTARALADALGVGLDDLFA</sequence>
<dbReference type="CDD" id="cd00093">
    <property type="entry name" value="HTH_XRE"/>
    <property type="match status" value="1"/>
</dbReference>
<accession>A0A1V2ZWX6</accession>
<evidence type="ECO:0000313" key="4">
    <source>
        <dbReference type="EMBL" id="OOC09637.1"/>
    </source>
</evidence>
<evidence type="ECO:0000313" key="5">
    <source>
        <dbReference type="Proteomes" id="UP000189177"/>
    </source>
</evidence>
<gene>
    <name evidence="4" type="ORF">B1A74_09965</name>
</gene>
<name>A0A1V2ZWX6_9GAMM</name>
<evidence type="ECO:0000259" key="3">
    <source>
        <dbReference type="PROSITE" id="PS50943"/>
    </source>
</evidence>
<dbReference type="SUPFAM" id="SSF47413">
    <property type="entry name" value="lambda repressor-like DNA-binding domains"/>
    <property type="match status" value="1"/>
</dbReference>
<dbReference type="PROSITE" id="PS50943">
    <property type="entry name" value="HTH_CROC1"/>
    <property type="match status" value="1"/>
</dbReference>
<keyword evidence="1" id="KW-0238">DNA-binding</keyword>
<protein>
    <submittedName>
        <fullName evidence="4">Transcriptional regulator</fullName>
    </submittedName>
</protein>
<dbReference type="Pfam" id="PF01381">
    <property type="entry name" value="HTH_3"/>
    <property type="match status" value="1"/>
</dbReference>
<dbReference type="GO" id="GO:0003677">
    <property type="term" value="F:DNA binding"/>
    <property type="evidence" value="ECO:0007669"/>
    <property type="project" value="UniProtKB-KW"/>
</dbReference>
<feature type="coiled-coil region" evidence="2">
    <location>
        <begin position="5"/>
        <end position="35"/>
    </location>
</feature>
<dbReference type="SMART" id="SM00530">
    <property type="entry name" value="HTH_XRE"/>
    <property type="match status" value="1"/>
</dbReference>
<dbReference type="STRING" id="252474.B1A74_09965"/>